<dbReference type="Gene3D" id="1.10.260.50">
    <property type="match status" value="1"/>
</dbReference>
<dbReference type="GO" id="GO:0031071">
    <property type="term" value="F:cysteine desulfurase activity"/>
    <property type="evidence" value="ECO:0007669"/>
    <property type="project" value="UniProtKB-EC"/>
</dbReference>
<accession>A0A7X0Y6E8</accession>
<evidence type="ECO:0000256" key="7">
    <source>
        <dbReference type="ARBA" id="ARBA00023004"/>
    </source>
</evidence>
<evidence type="ECO:0000313" key="13">
    <source>
        <dbReference type="Proteomes" id="UP000535908"/>
    </source>
</evidence>
<dbReference type="PIRSF" id="PIRSF005572">
    <property type="entry name" value="NifS"/>
    <property type="match status" value="1"/>
</dbReference>
<keyword evidence="6" id="KW-0663">Pyridoxal phosphate</keyword>
<name>A0A7X0Y6E8_9LIST</name>
<dbReference type="PANTHER" id="PTHR11601:SF34">
    <property type="entry name" value="CYSTEINE DESULFURASE"/>
    <property type="match status" value="1"/>
</dbReference>
<dbReference type="InterPro" id="IPR015424">
    <property type="entry name" value="PyrdxlP-dep_Trfase"/>
</dbReference>
<keyword evidence="4" id="KW-0808">Transferase</keyword>
<dbReference type="InterPro" id="IPR016454">
    <property type="entry name" value="Cysteine_dSase"/>
</dbReference>
<keyword evidence="5" id="KW-0479">Metal-binding</keyword>
<comment type="cofactor">
    <cofactor evidence="1 10">
        <name>pyridoxal 5'-phosphate</name>
        <dbReference type="ChEBI" id="CHEBI:597326"/>
    </cofactor>
</comment>
<evidence type="ECO:0000256" key="2">
    <source>
        <dbReference type="ARBA" id="ARBA00006490"/>
    </source>
</evidence>
<protein>
    <recommendedName>
        <fullName evidence="3">cysteine desulfurase</fullName>
        <ecNumber evidence="3">2.8.1.7</ecNumber>
    </recommendedName>
</protein>
<comment type="catalytic activity">
    <reaction evidence="9">
        <text>(sulfur carrier)-H + L-cysteine = (sulfur carrier)-SH + L-alanine</text>
        <dbReference type="Rhea" id="RHEA:43892"/>
        <dbReference type="Rhea" id="RHEA-COMP:14737"/>
        <dbReference type="Rhea" id="RHEA-COMP:14739"/>
        <dbReference type="ChEBI" id="CHEBI:29917"/>
        <dbReference type="ChEBI" id="CHEBI:35235"/>
        <dbReference type="ChEBI" id="CHEBI:57972"/>
        <dbReference type="ChEBI" id="CHEBI:64428"/>
        <dbReference type="EC" id="2.8.1.7"/>
    </reaction>
</comment>
<dbReference type="PANTHER" id="PTHR11601">
    <property type="entry name" value="CYSTEINE DESULFURYLASE FAMILY MEMBER"/>
    <property type="match status" value="1"/>
</dbReference>
<evidence type="ECO:0000256" key="4">
    <source>
        <dbReference type="ARBA" id="ARBA00022679"/>
    </source>
</evidence>
<dbReference type="PROSITE" id="PS00595">
    <property type="entry name" value="AA_TRANSFER_CLASS_5"/>
    <property type="match status" value="1"/>
</dbReference>
<dbReference type="InterPro" id="IPR015421">
    <property type="entry name" value="PyrdxlP-dep_Trfase_major"/>
</dbReference>
<evidence type="ECO:0000256" key="1">
    <source>
        <dbReference type="ARBA" id="ARBA00001933"/>
    </source>
</evidence>
<comment type="similarity">
    <text evidence="2">Belongs to the class-V pyridoxal-phosphate-dependent aminotransferase family. NifS/IscS subfamily.</text>
</comment>
<keyword evidence="7" id="KW-0408">Iron</keyword>
<dbReference type="EC" id="2.8.1.7" evidence="3"/>
<dbReference type="GO" id="GO:0051536">
    <property type="term" value="F:iron-sulfur cluster binding"/>
    <property type="evidence" value="ECO:0007669"/>
    <property type="project" value="UniProtKB-KW"/>
</dbReference>
<proteinExistence type="inferred from homology"/>
<sequence length="387" mass="41766">MYLDYAATTPMNKSVRKTMCTIMEEDFGNPSSVHRFGRKARYLLDSAKATLASSIGAKEGEIIMTGGGSESNNLAIIGTAYSLPEHAGKHIITTQIEHPSVHEPMTHLEQHGFEVTYLSVKKDGSFCLDALRRAIRQDTALISIMMVNNETGVIMPIKEISDIIKKQNPTIIFHTDAVQAYETQAIDVTALGVDLLSTSAHKIGGPKGIGFLFKRQGCKLESLIKGGEQEENKRAGTENIAAIAGFACAVKIVQAPQNNIAAHIETLRDTFLQAMENRVAFEINGSHANRAPHILNIWFPGIPANLLITHLDLAGIAISAGSACSSGSVKPSRVLTSMFGADNPRNTESVRISFGPELTTANVEQAANILIQTTTKIQTLLAKGVYI</sequence>
<evidence type="ECO:0000256" key="6">
    <source>
        <dbReference type="ARBA" id="ARBA00022898"/>
    </source>
</evidence>
<dbReference type="Proteomes" id="UP000535908">
    <property type="component" value="Unassembled WGS sequence"/>
</dbReference>
<dbReference type="Pfam" id="PF00266">
    <property type="entry name" value="Aminotran_5"/>
    <property type="match status" value="1"/>
</dbReference>
<dbReference type="Gene3D" id="3.90.1150.10">
    <property type="entry name" value="Aspartate Aminotransferase, domain 1"/>
    <property type="match status" value="1"/>
</dbReference>
<dbReference type="InterPro" id="IPR000192">
    <property type="entry name" value="Aminotrans_V_dom"/>
</dbReference>
<gene>
    <name evidence="12" type="ORF">HCA69_16080</name>
</gene>
<dbReference type="EMBL" id="JAARWN010000028">
    <property type="protein sequence ID" value="MBC1937881.1"/>
    <property type="molecule type" value="Genomic_DNA"/>
</dbReference>
<dbReference type="RefSeq" id="WP_185411763.1">
    <property type="nucleotide sequence ID" value="NZ_JAARRE010000022.1"/>
</dbReference>
<keyword evidence="8" id="KW-0411">Iron-sulfur</keyword>
<evidence type="ECO:0000256" key="8">
    <source>
        <dbReference type="ARBA" id="ARBA00023014"/>
    </source>
</evidence>
<evidence type="ECO:0000256" key="10">
    <source>
        <dbReference type="RuleBase" id="RU004504"/>
    </source>
</evidence>
<dbReference type="SUPFAM" id="SSF53383">
    <property type="entry name" value="PLP-dependent transferases"/>
    <property type="match status" value="1"/>
</dbReference>
<reference evidence="12 13" key="1">
    <citation type="submission" date="2020-03" db="EMBL/GenBank/DDBJ databases">
        <title>Soil Listeria distribution.</title>
        <authorList>
            <person name="Liao J."/>
            <person name="Wiedmann M."/>
        </authorList>
    </citation>
    <scope>NUCLEOTIDE SEQUENCE [LARGE SCALE GENOMIC DNA]</scope>
    <source>
        <strain evidence="12 13">FSL L7-0741</strain>
    </source>
</reference>
<evidence type="ECO:0000256" key="5">
    <source>
        <dbReference type="ARBA" id="ARBA00022723"/>
    </source>
</evidence>
<organism evidence="12 13">
    <name type="scientific">Listeria grandensis</name>
    <dbReference type="NCBI Taxonomy" id="1494963"/>
    <lineage>
        <taxon>Bacteria</taxon>
        <taxon>Bacillati</taxon>
        <taxon>Bacillota</taxon>
        <taxon>Bacilli</taxon>
        <taxon>Bacillales</taxon>
        <taxon>Listeriaceae</taxon>
        <taxon>Listeria</taxon>
    </lineage>
</organism>
<evidence type="ECO:0000313" key="12">
    <source>
        <dbReference type="EMBL" id="MBC1937881.1"/>
    </source>
</evidence>
<dbReference type="GO" id="GO:0046872">
    <property type="term" value="F:metal ion binding"/>
    <property type="evidence" value="ECO:0007669"/>
    <property type="project" value="UniProtKB-KW"/>
</dbReference>
<dbReference type="AlphaFoldDB" id="A0A7X0Y6E8"/>
<dbReference type="Gene3D" id="3.40.640.10">
    <property type="entry name" value="Type I PLP-dependent aspartate aminotransferase-like (Major domain)"/>
    <property type="match status" value="1"/>
</dbReference>
<dbReference type="FunFam" id="3.40.640.10:FF:000084">
    <property type="entry name" value="IscS-like cysteine desulfurase"/>
    <property type="match status" value="1"/>
</dbReference>
<evidence type="ECO:0000256" key="3">
    <source>
        <dbReference type="ARBA" id="ARBA00012239"/>
    </source>
</evidence>
<feature type="domain" description="Aminotransferase class V" evidence="11">
    <location>
        <begin position="1"/>
        <end position="365"/>
    </location>
</feature>
<dbReference type="InterPro" id="IPR015422">
    <property type="entry name" value="PyrdxlP-dep_Trfase_small"/>
</dbReference>
<evidence type="ECO:0000256" key="9">
    <source>
        <dbReference type="ARBA" id="ARBA00050776"/>
    </source>
</evidence>
<evidence type="ECO:0000259" key="11">
    <source>
        <dbReference type="Pfam" id="PF00266"/>
    </source>
</evidence>
<dbReference type="InterPro" id="IPR020578">
    <property type="entry name" value="Aminotrans_V_PyrdxlP_BS"/>
</dbReference>
<comment type="caution">
    <text evidence="12">The sequence shown here is derived from an EMBL/GenBank/DDBJ whole genome shotgun (WGS) entry which is preliminary data.</text>
</comment>